<evidence type="ECO:0000313" key="5">
    <source>
        <dbReference type="Proteomes" id="UP000664904"/>
    </source>
</evidence>
<dbReference type="AlphaFoldDB" id="A0A975DIY7"/>
<dbReference type="SUPFAM" id="SSF51735">
    <property type="entry name" value="NAD(P)-binding Rossmann-fold domains"/>
    <property type="match status" value="1"/>
</dbReference>
<dbReference type="InterPro" id="IPR036291">
    <property type="entry name" value="NAD(P)-bd_dom_sf"/>
</dbReference>
<name>A0A975DIY7_9GAMM</name>
<dbReference type="KEGG" id="pxi:J5O05_07145"/>
<comment type="similarity">
    <text evidence="2">Belongs to the NAD(P)-dependent epimerase/dehydratase family.</text>
</comment>
<evidence type="ECO:0000259" key="3">
    <source>
        <dbReference type="Pfam" id="PF01370"/>
    </source>
</evidence>
<keyword evidence="5" id="KW-1185">Reference proteome</keyword>
<dbReference type="Gene3D" id="3.40.50.720">
    <property type="entry name" value="NAD(P)-binding Rossmann-like Domain"/>
    <property type="match status" value="1"/>
</dbReference>
<feature type="domain" description="NAD-dependent epimerase/dehydratase" evidence="3">
    <location>
        <begin position="9"/>
        <end position="247"/>
    </location>
</feature>
<dbReference type="InterPro" id="IPR001509">
    <property type="entry name" value="Epimerase_deHydtase"/>
</dbReference>
<sequence>MIELKNKKIFITGGAGFIGSTLIGKLIEDNEIIAYDNLDRNTLKSQSFANHKNLTLVQGNVLDRDHIVEAAKGSEIFVHATAIAGIDNTVKSPVRTMTVNMTGTANALEAAHLSGTCQRFLEFSTSEVFGSRAYRVEEIDSTTTGAVGEARWTYAVSKLAGEHLTHAYHREHNLPTVTFRPFNVYGPGQVGEGAISIMIRKALKNEDIYIFGDGSQIRAWCYVDDMVDALMKALTMPKAVGESFNIGNARAVTTIFGLAETICRVLNSKSKIIFRDALSADIELRIPKVDKSRDLLDFQAKVDLEEGLINTAEWIARNMDDLPQMPDMFLSKK</sequence>
<proteinExistence type="inferred from homology"/>
<dbReference type="Pfam" id="PF01370">
    <property type="entry name" value="Epimerase"/>
    <property type="match status" value="1"/>
</dbReference>
<evidence type="ECO:0000313" key="4">
    <source>
        <dbReference type="EMBL" id="QTH72570.1"/>
    </source>
</evidence>
<organism evidence="4 5">
    <name type="scientific">Pseudoalteromonas xiamenensis</name>
    <dbReference type="NCBI Taxonomy" id="882626"/>
    <lineage>
        <taxon>Bacteria</taxon>
        <taxon>Pseudomonadati</taxon>
        <taxon>Pseudomonadota</taxon>
        <taxon>Gammaproteobacteria</taxon>
        <taxon>Alteromonadales</taxon>
        <taxon>Pseudoalteromonadaceae</taxon>
        <taxon>Pseudoalteromonas</taxon>
    </lineage>
</organism>
<accession>A0A975DIY7</accession>
<evidence type="ECO:0000256" key="1">
    <source>
        <dbReference type="ARBA" id="ARBA00005125"/>
    </source>
</evidence>
<evidence type="ECO:0000256" key="2">
    <source>
        <dbReference type="ARBA" id="ARBA00007637"/>
    </source>
</evidence>
<dbReference type="Proteomes" id="UP000664904">
    <property type="component" value="Chromosome"/>
</dbReference>
<gene>
    <name evidence="4" type="ORF">J5O05_07145</name>
</gene>
<dbReference type="RefSeq" id="WP_208844194.1">
    <property type="nucleotide sequence ID" value="NZ_CP072133.1"/>
</dbReference>
<dbReference type="PANTHER" id="PTHR43000">
    <property type="entry name" value="DTDP-D-GLUCOSE 4,6-DEHYDRATASE-RELATED"/>
    <property type="match status" value="1"/>
</dbReference>
<dbReference type="EMBL" id="CP072133">
    <property type="protein sequence ID" value="QTH72570.1"/>
    <property type="molecule type" value="Genomic_DNA"/>
</dbReference>
<comment type="pathway">
    <text evidence="1">Bacterial outer membrane biogenesis; LPS O-antigen biosynthesis.</text>
</comment>
<reference evidence="4" key="1">
    <citation type="submission" date="2021-03" db="EMBL/GenBank/DDBJ databases">
        <title>Complete Genome of Pseudoalteromonas xiamenensis STKMTI.2, a new potential marine bacterium producing anti-Vibrio compounds.</title>
        <authorList>
            <person name="Handayani D.P."/>
            <person name="Isnansetyo A."/>
            <person name="Istiqomah I."/>
            <person name="Jumina J."/>
        </authorList>
    </citation>
    <scope>NUCLEOTIDE SEQUENCE</scope>
    <source>
        <strain evidence="4">STKMTI.2</strain>
    </source>
</reference>
<protein>
    <submittedName>
        <fullName evidence="4">NAD-dependent epimerase/dehydratase family protein</fullName>
    </submittedName>
</protein>